<proteinExistence type="predicted"/>
<dbReference type="Pfam" id="PF13505">
    <property type="entry name" value="OMP_b-brl"/>
    <property type="match status" value="1"/>
</dbReference>
<protein>
    <recommendedName>
        <fullName evidence="3">Outer membrane protein beta-barrel domain-containing protein</fullName>
    </recommendedName>
</protein>
<dbReference type="InterPro" id="IPR027385">
    <property type="entry name" value="Beta-barrel_OMP"/>
</dbReference>
<dbReference type="InterPro" id="IPR011250">
    <property type="entry name" value="OMP/PagP_B-barrel"/>
</dbReference>
<dbReference type="Gene3D" id="2.40.160.20">
    <property type="match status" value="1"/>
</dbReference>
<dbReference type="Proteomes" id="UP000319836">
    <property type="component" value="Unassembled WGS sequence"/>
</dbReference>
<sequence>MNRVWTTVLVLALAVVAAPARSETSIVLPKPGQVGLSIGGGYGTFLETGNVGSTFSAGGSFNLRLRYRMRYERGFGLSFESQKLDVRRQPPVYVVGDESTVGPTQLSAILSGAEFYQMFGTRTVSTRMVMIGAGLAQMRADTNTGETELSGKDSGDGLFVSAGAGVERFFFRSWAWDLSSRYYAVFRDGQANHNLQAALGLIFYASY</sequence>
<feature type="signal peptide" evidence="2">
    <location>
        <begin position="1"/>
        <end position="22"/>
    </location>
</feature>
<name>A0A538U4N3_UNCEI</name>
<keyword evidence="1 2" id="KW-0732">Signal</keyword>
<evidence type="ECO:0000313" key="4">
    <source>
        <dbReference type="EMBL" id="TMQ70864.1"/>
    </source>
</evidence>
<evidence type="ECO:0000259" key="3">
    <source>
        <dbReference type="Pfam" id="PF13505"/>
    </source>
</evidence>
<comment type="caution">
    <text evidence="4">The sequence shown here is derived from an EMBL/GenBank/DDBJ whole genome shotgun (WGS) entry which is preliminary data.</text>
</comment>
<evidence type="ECO:0000313" key="5">
    <source>
        <dbReference type="Proteomes" id="UP000319836"/>
    </source>
</evidence>
<dbReference type="SUPFAM" id="SSF56925">
    <property type="entry name" value="OMPA-like"/>
    <property type="match status" value="1"/>
</dbReference>
<evidence type="ECO:0000256" key="2">
    <source>
        <dbReference type="SAM" id="SignalP"/>
    </source>
</evidence>
<organism evidence="4 5">
    <name type="scientific">Eiseniibacteriota bacterium</name>
    <dbReference type="NCBI Taxonomy" id="2212470"/>
    <lineage>
        <taxon>Bacteria</taxon>
        <taxon>Candidatus Eiseniibacteriota</taxon>
    </lineage>
</organism>
<feature type="domain" description="Outer membrane protein beta-barrel" evidence="3">
    <location>
        <begin position="9"/>
        <end position="203"/>
    </location>
</feature>
<dbReference type="EMBL" id="VBPA01000170">
    <property type="protein sequence ID" value="TMQ70864.1"/>
    <property type="molecule type" value="Genomic_DNA"/>
</dbReference>
<dbReference type="AlphaFoldDB" id="A0A538U4N3"/>
<reference evidence="4 5" key="1">
    <citation type="journal article" date="2019" name="Nat. Microbiol.">
        <title>Mediterranean grassland soil C-N compound turnover is dependent on rainfall and depth, and is mediated by genomically divergent microorganisms.</title>
        <authorList>
            <person name="Diamond S."/>
            <person name="Andeer P.F."/>
            <person name="Li Z."/>
            <person name="Crits-Christoph A."/>
            <person name="Burstein D."/>
            <person name="Anantharaman K."/>
            <person name="Lane K.R."/>
            <person name="Thomas B.C."/>
            <person name="Pan C."/>
            <person name="Northen T.R."/>
            <person name="Banfield J.F."/>
        </authorList>
    </citation>
    <scope>NUCLEOTIDE SEQUENCE [LARGE SCALE GENOMIC DNA]</scope>
    <source>
        <strain evidence="4">WS_10</strain>
    </source>
</reference>
<evidence type="ECO:0000256" key="1">
    <source>
        <dbReference type="ARBA" id="ARBA00022729"/>
    </source>
</evidence>
<accession>A0A538U4N3</accession>
<feature type="chain" id="PRO_5021864844" description="Outer membrane protein beta-barrel domain-containing protein" evidence="2">
    <location>
        <begin position="23"/>
        <end position="207"/>
    </location>
</feature>
<gene>
    <name evidence="4" type="ORF">E6K80_07230</name>
</gene>